<dbReference type="OrthoDB" id="3339353at2759"/>
<gene>
    <name evidence="1" type="ORF">CALCODRAFT_148105</name>
</gene>
<sequence>MVYSSTERPNGFHPRASLASKILPLLASRLPLELAWYILNLASLHSRTWVRRLENVSSRPAMNLLEFKHGVRTYLDSPPVGPRKLRKVLVNVTLAPWRELWPKASGPSMLRASLVRPVPKSQRDKLGCSEVIIREEPIDPPWADTRTSFSVVIDDGWLIGKAETGDRIRVSLLPHYRTRSGATPVVKEVTMYLYSDW</sequence>
<dbReference type="Proteomes" id="UP000076842">
    <property type="component" value="Unassembled WGS sequence"/>
</dbReference>
<protein>
    <submittedName>
        <fullName evidence="1">Uncharacterized protein</fullName>
    </submittedName>
</protein>
<reference evidence="1 2" key="1">
    <citation type="journal article" date="2016" name="Mol. Biol. Evol.">
        <title>Comparative Genomics of Early-Diverging Mushroom-Forming Fungi Provides Insights into the Origins of Lignocellulose Decay Capabilities.</title>
        <authorList>
            <person name="Nagy L.G."/>
            <person name="Riley R."/>
            <person name="Tritt A."/>
            <person name="Adam C."/>
            <person name="Daum C."/>
            <person name="Floudas D."/>
            <person name="Sun H."/>
            <person name="Yadav J.S."/>
            <person name="Pangilinan J."/>
            <person name="Larsson K.H."/>
            <person name="Matsuura K."/>
            <person name="Barry K."/>
            <person name="Labutti K."/>
            <person name="Kuo R."/>
            <person name="Ohm R.A."/>
            <person name="Bhattacharya S.S."/>
            <person name="Shirouzu T."/>
            <person name="Yoshinaga Y."/>
            <person name="Martin F.M."/>
            <person name="Grigoriev I.V."/>
            <person name="Hibbett D.S."/>
        </authorList>
    </citation>
    <scope>NUCLEOTIDE SEQUENCE [LARGE SCALE GENOMIC DNA]</scope>
    <source>
        <strain evidence="1 2">HHB12733</strain>
    </source>
</reference>
<name>A0A165CQQ6_9BASI</name>
<accession>A0A165CQQ6</accession>
<dbReference type="AlphaFoldDB" id="A0A165CQQ6"/>
<evidence type="ECO:0000313" key="2">
    <source>
        <dbReference type="Proteomes" id="UP000076842"/>
    </source>
</evidence>
<evidence type="ECO:0000313" key="1">
    <source>
        <dbReference type="EMBL" id="KZT51213.1"/>
    </source>
</evidence>
<proteinExistence type="predicted"/>
<organism evidence="1 2">
    <name type="scientific">Calocera cornea HHB12733</name>
    <dbReference type="NCBI Taxonomy" id="1353952"/>
    <lineage>
        <taxon>Eukaryota</taxon>
        <taxon>Fungi</taxon>
        <taxon>Dikarya</taxon>
        <taxon>Basidiomycota</taxon>
        <taxon>Agaricomycotina</taxon>
        <taxon>Dacrymycetes</taxon>
        <taxon>Dacrymycetales</taxon>
        <taxon>Dacrymycetaceae</taxon>
        <taxon>Calocera</taxon>
    </lineage>
</organism>
<dbReference type="InParanoid" id="A0A165CQQ6"/>
<dbReference type="EMBL" id="KV424120">
    <property type="protein sequence ID" value="KZT51213.1"/>
    <property type="molecule type" value="Genomic_DNA"/>
</dbReference>
<keyword evidence="2" id="KW-1185">Reference proteome</keyword>